<feature type="transmembrane region" description="Helical" evidence="1">
    <location>
        <begin position="57"/>
        <end position="77"/>
    </location>
</feature>
<evidence type="ECO:0000313" key="2">
    <source>
        <dbReference type="EMBL" id="VDP60817.1"/>
    </source>
</evidence>
<keyword evidence="1" id="KW-1133">Transmembrane helix</keyword>
<dbReference type="AlphaFoldDB" id="A0A183KM12"/>
<dbReference type="WBParaSite" id="SCUD_0001608301-mRNA-1">
    <property type="protein sequence ID" value="SCUD_0001608301-mRNA-1"/>
    <property type="gene ID" value="SCUD_0001608301"/>
</dbReference>
<accession>A0A183KM12</accession>
<reference evidence="2 3" key="2">
    <citation type="submission" date="2018-11" db="EMBL/GenBank/DDBJ databases">
        <authorList>
            <consortium name="Pathogen Informatics"/>
        </authorList>
    </citation>
    <scope>NUCLEOTIDE SEQUENCE [LARGE SCALE GENOMIC DNA]</scope>
    <source>
        <strain evidence="2">Dakar</strain>
        <strain evidence="3">Dakar, Senegal</strain>
    </source>
</reference>
<dbReference type="EMBL" id="UZAK01038306">
    <property type="protein sequence ID" value="VDP60817.1"/>
    <property type="molecule type" value="Genomic_DNA"/>
</dbReference>
<dbReference type="STRING" id="6186.A0A183KM12"/>
<protein>
    <submittedName>
        <fullName evidence="4">CASP-like protein</fullName>
    </submittedName>
</protein>
<proteinExistence type="predicted"/>
<feature type="transmembrane region" description="Helical" evidence="1">
    <location>
        <begin position="89"/>
        <end position="109"/>
    </location>
</feature>
<organism evidence="4">
    <name type="scientific">Schistosoma curassoni</name>
    <dbReference type="NCBI Taxonomy" id="6186"/>
    <lineage>
        <taxon>Eukaryota</taxon>
        <taxon>Metazoa</taxon>
        <taxon>Spiralia</taxon>
        <taxon>Lophotrochozoa</taxon>
        <taxon>Platyhelminthes</taxon>
        <taxon>Trematoda</taxon>
        <taxon>Digenea</taxon>
        <taxon>Strigeidida</taxon>
        <taxon>Schistosomatoidea</taxon>
        <taxon>Schistosomatidae</taxon>
        <taxon>Schistosoma</taxon>
    </lineage>
</organism>
<dbReference type="Proteomes" id="UP000279833">
    <property type="component" value="Unassembled WGS sequence"/>
</dbReference>
<evidence type="ECO:0000313" key="3">
    <source>
        <dbReference type="Proteomes" id="UP000279833"/>
    </source>
</evidence>
<gene>
    <name evidence="2" type="ORF">SCUD_LOCUS16080</name>
</gene>
<keyword evidence="1" id="KW-0812">Transmembrane</keyword>
<evidence type="ECO:0000313" key="4">
    <source>
        <dbReference type="WBParaSite" id="SCUD_0001608301-mRNA-1"/>
    </source>
</evidence>
<keyword evidence="1" id="KW-0472">Membrane</keyword>
<name>A0A183KM12_9TREM</name>
<evidence type="ECO:0000256" key="1">
    <source>
        <dbReference type="SAM" id="Phobius"/>
    </source>
</evidence>
<reference evidence="4" key="1">
    <citation type="submission" date="2016-06" db="UniProtKB">
        <authorList>
            <consortium name="WormBaseParasite"/>
        </authorList>
    </citation>
    <scope>IDENTIFICATION</scope>
</reference>
<sequence length="191" mass="21570">MLDTGLQQKETRDRFMAMVTRLSSDDPKTSMRFVLSHLLTPEFASKFTLLGTSSKRALHEIVIIVAVAVVVVVVTLTKAHLDVSDAVRVFSWSVSQLIGIGHIVLAVSVEVRKSIYQYSYPRDFEQSHQTCYLDYRLLFCCGQYAHIVVLHATSLAVLFTLASNSQPDWISSFVVVTHPNQRSKFLFMMLL</sequence>
<keyword evidence="3" id="KW-1185">Reference proteome</keyword>